<accession>A0A444W624</accession>
<reference evidence="1 2" key="1">
    <citation type="submission" date="2014-12" db="EMBL/GenBank/DDBJ databases">
        <title>Genome sequence of Flavobacterium anhuiense RCM74.</title>
        <authorList>
            <person name="Kim J.F."/>
            <person name="Song J.Y."/>
            <person name="Kwak M.-J."/>
            <person name="Lee S.-W."/>
        </authorList>
    </citation>
    <scope>NUCLEOTIDE SEQUENCE [LARGE SCALE GENOMIC DNA]</scope>
    <source>
        <strain evidence="1 2">RCM74</strain>
    </source>
</reference>
<gene>
    <name evidence="1" type="ORF">NU08_0565</name>
</gene>
<comment type="caution">
    <text evidence="1">The sequence shown here is derived from an EMBL/GenBank/DDBJ whole genome shotgun (WGS) entry which is preliminary data.</text>
</comment>
<evidence type="ECO:0000313" key="2">
    <source>
        <dbReference type="Proteomes" id="UP000290433"/>
    </source>
</evidence>
<dbReference type="AlphaFoldDB" id="A0A444W624"/>
<dbReference type="Proteomes" id="UP000290433">
    <property type="component" value="Unassembled WGS sequence"/>
</dbReference>
<dbReference type="OrthoDB" id="2846443at2"/>
<sequence>MSDKLRRVVFYSINDLSAGINLKTAEEIIKNFDENKTLNINDILELYNIQLYFDNDLRLNSWTDEIFFNYKDLTKKFDQIIKNFFLQIDNSNIDNFIYDIDFNYTKHFLNLFNKYNTFKKTDYNKIAKLIEKRSFIFNEILTNKETVNYYSANIANHFEKNPITAEIILSFNEEKSLEKKETIFFPKALNNDKIELIINNYIATEKPNLNYLNLIINSKNLKLSDKTKFKAAKKEKEITTEYFSKNSGISYGVEVSISKDQMEPKKEEYDIAKNRIVHSYSSTYLDSSKEFTSIFKNFILLFEFINFQGCINLVKRNSEIDTLEKVFMRSNGEYLKYTKFNQKEFLSNAQLMLYKYYLKKKNIDLENVLKFIVSDTFTKVYEINNLKINFPSKETGYFEKVRILAPELEFLLKQYKAFIEDGEIDFELLQFNSSPLYFSTVKSGLSVKYVYGFKDDFLRINNCLFSSQLSLAYIEPFKSKYNNLHDLLLHENVTYNSFENFQKNHIDFLIEKKVIFINKKNNLELDSIMSLIFSCLHYQEVISFWHFPYLIREKLIELKEKNILEFDNSLFTREEMSYFNYNLNKKEHTNGLDLRNKYAHGSNSHSEEVQESDYNIILKILILILLKIEDDRMLLKKQTN</sequence>
<organism evidence="1 2">
    <name type="scientific">Flavobacterium anhuiense</name>
    <dbReference type="NCBI Taxonomy" id="459526"/>
    <lineage>
        <taxon>Bacteria</taxon>
        <taxon>Pseudomonadati</taxon>
        <taxon>Bacteroidota</taxon>
        <taxon>Flavobacteriia</taxon>
        <taxon>Flavobacteriales</taxon>
        <taxon>Flavobacteriaceae</taxon>
        <taxon>Flavobacterium</taxon>
    </lineage>
</organism>
<dbReference type="EMBL" id="JUIV01000001">
    <property type="protein sequence ID" value="RYJ41128.1"/>
    <property type="molecule type" value="Genomic_DNA"/>
</dbReference>
<proteinExistence type="predicted"/>
<name>A0A444W624_9FLAO</name>
<protein>
    <submittedName>
        <fullName evidence="1">Uncharacterized protein</fullName>
    </submittedName>
</protein>
<evidence type="ECO:0000313" key="1">
    <source>
        <dbReference type="EMBL" id="RYJ41128.1"/>
    </source>
</evidence>
<dbReference type="RefSeq" id="WP_129745746.1">
    <property type="nucleotide sequence ID" value="NZ_JUIV01000001.1"/>
</dbReference>